<dbReference type="AlphaFoldDB" id="A0A1H9CPX8"/>
<feature type="transmembrane region" description="Helical" evidence="1">
    <location>
        <begin position="383"/>
        <end position="403"/>
    </location>
</feature>
<feature type="transmembrane region" description="Helical" evidence="1">
    <location>
        <begin position="409"/>
        <end position="429"/>
    </location>
</feature>
<keyword evidence="3" id="KW-1185">Reference proteome</keyword>
<feature type="transmembrane region" description="Helical" evidence="1">
    <location>
        <begin position="21"/>
        <end position="41"/>
    </location>
</feature>
<name>A0A1H9CPX8_9FLAO</name>
<keyword evidence="1" id="KW-0472">Membrane</keyword>
<feature type="transmembrane region" description="Helical" evidence="1">
    <location>
        <begin position="358"/>
        <end position="376"/>
    </location>
</feature>
<evidence type="ECO:0000256" key="1">
    <source>
        <dbReference type="SAM" id="Phobius"/>
    </source>
</evidence>
<feature type="transmembrane region" description="Helical" evidence="1">
    <location>
        <begin position="61"/>
        <end position="80"/>
    </location>
</feature>
<keyword evidence="1" id="KW-0812">Transmembrane</keyword>
<reference evidence="2 3" key="1">
    <citation type="submission" date="2016-10" db="EMBL/GenBank/DDBJ databases">
        <authorList>
            <person name="de Groot N.N."/>
        </authorList>
    </citation>
    <scope>NUCLEOTIDE SEQUENCE [LARGE SCALE GENOMIC DNA]</scope>
    <source>
        <strain evidence="2 3">DSM 27078</strain>
    </source>
</reference>
<feature type="transmembrane region" description="Helical" evidence="1">
    <location>
        <begin position="441"/>
        <end position="461"/>
    </location>
</feature>
<dbReference type="RefSeq" id="WP_091468202.1">
    <property type="nucleotide sequence ID" value="NZ_FOEI01000005.1"/>
</dbReference>
<dbReference type="STRING" id="1299341.SAMN05444005_10514"/>
<protein>
    <submittedName>
        <fullName evidence="2">Uncharacterized protein</fullName>
    </submittedName>
</protein>
<dbReference type="Proteomes" id="UP000198648">
    <property type="component" value="Unassembled WGS sequence"/>
</dbReference>
<accession>A0A1H9CPX8</accession>
<evidence type="ECO:0000313" key="3">
    <source>
        <dbReference type="Proteomes" id="UP000198648"/>
    </source>
</evidence>
<evidence type="ECO:0000313" key="2">
    <source>
        <dbReference type="EMBL" id="SEQ03214.1"/>
    </source>
</evidence>
<proteinExistence type="predicted"/>
<organism evidence="2 3">
    <name type="scientific">Flavobacterium urocaniciphilum</name>
    <dbReference type="NCBI Taxonomy" id="1299341"/>
    <lineage>
        <taxon>Bacteria</taxon>
        <taxon>Pseudomonadati</taxon>
        <taxon>Bacteroidota</taxon>
        <taxon>Flavobacteriia</taxon>
        <taxon>Flavobacteriales</taxon>
        <taxon>Flavobacteriaceae</taxon>
        <taxon>Flavobacterium</taxon>
    </lineage>
</organism>
<feature type="transmembrane region" description="Helical" evidence="1">
    <location>
        <begin position="96"/>
        <end position="117"/>
    </location>
</feature>
<gene>
    <name evidence="2" type="ORF">SAMN05444005_10514</name>
</gene>
<dbReference type="EMBL" id="FOEI01000005">
    <property type="protein sequence ID" value="SEQ03214.1"/>
    <property type="molecule type" value="Genomic_DNA"/>
</dbReference>
<feature type="transmembrane region" description="Helical" evidence="1">
    <location>
        <begin position="488"/>
        <end position="506"/>
    </location>
</feature>
<sequence length="519" mass="62380">MFKNIQKQLLLKYPLLWNTKFIPMVILGIIMNIIYFFIGYYDGTIDFTGEYSYGNNDDEVLGFGFILTAIILLIWFWFYVKNNSFKAFYIKSKNALFFEFLQILIIFVLFFNFYIIYKTGIQLHNRSYYSYEEAKKRCEILSLAEIFIDGSFESTELDSIKMGMIYKSKAKNDSVFEVCRDNEKIVTKDYVLFDNKKYDKYSLINRSSLKFEINSFKEDSISLIKLKRDVISNKSAVLNFMSTYLDLIKEHNLHTNLDANTWYNAVVKQPKLKNFALIFPYTYNVEKQKNKDYYINHYDYYYNNDEYVVRDKYIFDENYLNSSNVKYSKFYLEHILLRDKYGKISNAYSYRYFRLTEVLILNCVAFMLAILLFTFRISKLKKWFISIVIFGILAILFGILSNVFRKVDFLFPLLSLVSFIVFWIYLLFIMNRKSEKQFSEIAINICIWSIPMFIPFLYFFAEEVYRDYIYVYKPNVRDSIYRMFRDNVSLMFSLNFILSIVLIFFMSKTIRTWKGISEE</sequence>
<dbReference type="OrthoDB" id="996104at2"/>
<keyword evidence="1" id="KW-1133">Transmembrane helix</keyword>